<dbReference type="GO" id="GO:0046872">
    <property type="term" value="F:metal ion binding"/>
    <property type="evidence" value="ECO:0007669"/>
    <property type="project" value="UniProtKB-KW"/>
</dbReference>
<keyword evidence="4" id="KW-0408">Iron</keyword>
<feature type="binding site" description="distal binding residue" evidence="6">
    <location>
        <position position="106"/>
    </location>
    <ligand>
        <name>heme</name>
        <dbReference type="ChEBI" id="CHEBI:30413"/>
    </ligand>
    <ligandPart>
        <name>Fe</name>
        <dbReference type="ChEBI" id="CHEBI:18248"/>
    </ligandPart>
</feature>
<proteinExistence type="inferred from homology"/>
<keyword evidence="1" id="KW-0813">Transport</keyword>
<dbReference type="InterPro" id="IPR001486">
    <property type="entry name" value="Hemoglobin_trunc"/>
</dbReference>
<gene>
    <name evidence="7" type="ORF">B0I24_10658</name>
</gene>
<dbReference type="Gene3D" id="1.10.490.10">
    <property type="entry name" value="Globins"/>
    <property type="match status" value="1"/>
</dbReference>
<comment type="caution">
    <text evidence="7">The sequence shown here is derived from an EMBL/GenBank/DDBJ whole genome shotgun (WGS) entry which is preliminary data.</text>
</comment>
<accession>A0A327WVE2</accession>
<name>A0A327WVE2_9GAMM</name>
<dbReference type="GO" id="GO:0020037">
    <property type="term" value="F:heme binding"/>
    <property type="evidence" value="ECO:0007669"/>
    <property type="project" value="InterPro"/>
</dbReference>
<dbReference type="GO" id="GO:0019825">
    <property type="term" value="F:oxygen binding"/>
    <property type="evidence" value="ECO:0007669"/>
    <property type="project" value="InterPro"/>
</dbReference>
<keyword evidence="3" id="KW-0479">Metal-binding</keyword>
<evidence type="ECO:0000313" key="7">
    <source>
        <dbReference type="EMBL" id="RAJ96995.1"/>
    </source>
</evidence>
<evidence type="ECO:0000256" key="5">
    <source>
        <dbReference type="ARBA" id="ARBA00034496"/>
    </source>
</evidence>
<dbReference type="InterPro" id="IPR012292">
    <property type="entry name" value="Globin/Proto"/>
</dbReference>
<evidence type="ECO:0000256" key="1">
    <source>
        <dbReference type="ARBA" id="ARBA00022448"/>
    </source>
</evidence>
<dbReference type="PANTHER" id="PTHR47366">
    <property type="entry name" value="TWO-ON-TWO HEMOGLOBIN-3"/>
    <property type="match status" value="1"/>
</dbReference>
<reference evidence="7 8" key="1">
    <citation type="submission" date="2018-06" db="EMBL/GenBank/DDBJ databases">
        <title>Genomic Encyclopedia of Type Strains, Phase III (KMG-III): the genomes of soil and plant-associated and newly described type strains.</title>
        <authorList>
            <person name="Whitman W."/>
        </authorList>
    </citation>
    <scope>NUCLEOTIDE SEQUENCE [LARGE SCALE GENOMIC DNA]</scope>
    <source>
        <strain evidence="7 8">CGMCC 1.15366</strain>
    </source>
</reference>
<evidence type="ECO:0000256" key="3">
    <source>
        <dbReference type="ARBA" id="ARBA00022723"/>
    </source>
</evidence>
<evidence type="ECO:0000256" key="6">
    <source>
        <dbReference type="PIRSR" id="PIRSR601486-1"/>
    </source>
</evidence>
<keyword evidence="2 6" id="KW-0349">Heme</keyword>
<dbReference type="Pfam" id="PF01152">
    <property type="entry name" value="Bac_globin"/>
    <property type="match status" value="1"/>
</dbReference>
<organism evidence="7 8">
    <name type="scientific">Aliidiomarina maris</name>
    <dbReference type="NCBI Taxonomy" id="531312"/>
    <lineage>
        <taxon>Bacteria</taxon>
        <taxon>Pseudomonadati</taxon>
        <taxon>Pseudomonadota</taxon>
        <taxon>Gammaproteobacteria</taxon>
        <taxon>Alteromonadales</taxon>
        <taxon>Idiomarinaceae</taxon>
        <taxon>Aliidiomarina</taxon>
    </lineage>
</organism>
<dbReference type="AlphaFoldDB" id="A0A327WVE2"/>
<sequence length="112" mass="13407">MRNMADRFYDIMQTDPEAAELLAMHPQPLDAIRQKFFEFLSGWFGGPQLFSAKYGHPRLRARHLPFAIDTRMRDQWLHCMYRVLDEQVQDPLLHQQLKAQFTQLAHHMINRE</sequence>
<dbReference type="CDD" id="cd14773">
    <property type="entry name" value="TrHb2_PhHbO-like_O"/>
    <property type="match status" value="1"/>
</dbReference>
<protein>
    <submittedName>
        <fullName evidence="7">Hemoglobin</fullName>
    </submittedName>
</protein>
<dbReference type="SUPFAM" id="SSF46458">
    <property type="entry name" value="Globin-like"/>
    <property type="match status" value="1"/>
</dbReference>
<dbReference type="InterPro" id="IPR009050">
    <property type="entry name" value="Globin-like_sf"/>
</dbReference>
<evidence type="ECO:0000256" key="2">
    <source>
        <dbReference type="ARBA" id="ARBA00022617"/>
    </source>
</evidence>
<dbReference type="Proteomes" id="UP000249203">
    <property type="component" value="Unassembled WGS sequence"/>
</dbReference>
<dbReference type="EMBL" id="QLMD01000006">
    <property type="protein sequence ID" value="RAJ96995.1"/>
    <property type="molecule type" value="Genomic_DNA"/>
</dbReference>
<evidence type="ECO:0000313" key="8">
    <source>
        <dbReference type="Proteomes" id="UP000249203"/>
    </source>
</evidence>
<comment type="similarity">
    <text evidence="5">Belongs to the truncated hemoglobin family. Group II subfamily.</text>
</comment>
<evidence type="ECO:0000256" key="4">
    <source>
        <dbReference type="ARBA" id="ARBA00023004"/>
    </source>
</evidence>
<dbReference type="PANTHER" id="PTHR47366:SF1">
    <property type="entry name" value="TWO-ON-TWO HEMOGLOBIN-3"/>
    <property type="match status" value="1"/>
</dbReference>
<dbReference type="GO" id="GO:0005344">
    <property type="term" value="F:oxygen carrier activity"/>
    <property type="evidence" value="ECO:0007669"/>
    <property type="project" value="InterPro"/>
</dbReference>
<dbReference type="InterPro" id="IPR044203">
    <property type="entry name" value="GlbO/GLB3-like"/>
</dbReference>